<dbReference type="InterPro" id="IPR011006">
    <property type="entry name" value="CheY-like_superfamily"/>
</dbReference>
<dbReference type="eggNOG" id="COG0784">
    <property type="taxonomic scope" value="Bacteria"/>
</dbReference>
<organism evidence="5 7">
    <name type="scientific">Solemya velum gill symbiont</name>
    <dbReference type="NCBI Taxonomy" id="2340"/>
    <lineage>
        <taxon>Bacteria</taxon>
        <taxon>Pseudomonadati</taxon>
        <taxon>Pseudomonadota</taxon>
        <taxon>Gammaproteobacteria</taxon>
        <taxon>sulfur-oxidizing symbionts</taxon>
    </lineage>
</organism>
<reference evidence="5 7" key="1">
    <citation type="journal article" date="2014" name="BMC Genomics">
        <title>The genome of the intracellular bacterium of the coastal bivalve, Solemya velum: a blueprint for thriving in and out of symbiosis.</title>
        <authorList>
            <person name="Dmytrenko O."/>
            <person name="Russell S.L."/>
            <person name="Loo W.T."/>
            <person name="Fontanez K.M."/>
            <person name="Liao L."/>
            <person name="Roeselers G."/>
            <person name="Sharma R."/>
            <person name="Stewart F.J."/>
            <person name="Newton I.L."/>
            <person name="Woyke T."/>
            <person name="Wu D."/>
            <person name="Lang J.M."/>
            <person name="Eisen J.A."/>
            <person name="Cavanaugh C.M."/>
        </authorList>
    </citation>
    <scope>NUCLEOTIDE SEQUENCE [LARGE SCALE GENOMIC DNA]</scope>
    <source>
        <strain evidence="5 7">WH</strain>
    </source>
</reference>
<dbReference type="EMBL" id="MPNX01000013">
    <property type="protein sequence ID" value="OOY34611.1"/>
    <property type="molecule type" value="Genomic_DNA"/>
</dbReference>
<evidence type="ECO:0000313" key="5">
    <source>
        <dbReference type="EMBL" id="KHF24949.1"/>
    </source>
</evidence>
<dbReference type="InterPro" id="IPR001789">
    <property type="entry name" value="Sig_transdc_resp-reg_receiver"/>
</dbReference>
<dbReference type="PANTHER" id="PTHR45339:SF1">
    <property type="entry name" value="HYBRID SIGNAL TRANSDUCTION HISTIDINE KINASE J"/>
    <property type="match status" value="1"/>
</dbReference>
<keyword evidence="2" id="KW-0902">Two-component regulatory system</keyword>
<protein>
    <submittedName>
        <fullName evidence="5">Response regulator</fullName>
    </submittedName>
</protein>
<dbReference type="AlphaFoldDB" id="A0A0B0HAS5"/>
<dbReference type="EMBL" id="JRAA01000002">
    <property type="protein sequence ID" value="KHF24949.1"/>
    <property type="molecule type" value="Genomic_DNA"/>
</dbReference>
<dbReference type="GeneID" id="86992190"/>
<dbReference type="Proteomes" id="UP000030856">
    <property type="component" value="Unassembled WGS sequence"/>
</dbReference>
<comment type="caution">
    <text evidence="3">Lacks conserved residue(s) required for the propagation of feature annotation.</text>
</comment>
<evidence type="ECO:0000313" key="7">
    <source>
        <dbReference type="Proteomes" id="UP000030856"/>
    </source>
</evidence>
<keyword evidence="1" id="KW-0597">Phosphoprotein</keyword>
<name>A0A0B0HAS5_SOVGS</name>
<dbReference type="PROSITE" id="PS50110">
    <property type="entry name" value="RESPONSE_REGULATORY"/>
    <property type="match status" value="1"/>
</dbReference>
<dbReference type="RefSeq" id="WP_043117181.1">
    <property type="nucleotide sequence ID" value="NZ_JRAA01000002.1"/>
</dbReference>
<dbReference type="SUPFAM" id="SSF52172">
    <property type="entry name" value="CheY-like"/>
    <property type="match status" value="1"/>
</dbReference>
<sequence length="65" mass="7318">MDGYELINRIRESERQTGAHLPVIAVTANAMADDIKKCLDSGMDDYISKSAHLDDLQLKLEAWLK</sequence>
<accession>A0A0B0HAS5</accession>
<evidence type="ECO:0000259" key="4">
    <source>
        <dbReference type="PROSITE" id="PS50110"/>
    </source>
</evidence>
<dbReference type="GO" id="GO:0000160">
    <property type="term" value="P:phosphorelay signal transduction system"/>
    <property type="evidence" value="ECO:0007669"/>
    <property type="project" value="UniProtKB-KW"/>
</dbReference>
<dbReference type="Pfam" id="PF00072">
    <property type="entry name" value="Response_reg"/>
    <property type="match status" value="1"/>
</dbReference>
<dbReference type="PANTHER" id="PTHR45339">
    <property type="entry name" value="HYBRID SIGNAL TRANSDUCTION HISTIDINE KINASE J"/>
    <property type="match status" value="1"/>
</dbReference>
<dbReference type="Proteomes" id="UP000190962">
    <property type="component" value="Unassembled WGS sequence"/>
</dbReference>
<comment type="caution">
    <text evidence="5">The sequence shown here is derived from an EMBL/GenBank/DDBJ whole genome shotgun (WGS) entry which is preliminary data.</text>
</comment>
<keyword evidence="7" id="KW-1185">Reference proteome</keyword>
<evidence type="ECO:0000256" key="3">
    <source>
        <dbReference type="PROSITE-ProRule" id="PRU00169"/>
    </source>
</evidence>
<evidence type="ECO:0000313" key="8">
    <source>
        <dbReference type="Proteomes" id="UP000190962"/>
    </source>
</evidence>
<reference evidence="6 8" key="2">
    <citation type="submission" date="2016-11" db="EMBL/GenBank/DDBJ databases">
        <title>Mixed transmission modes and dynamic genome evolution in an obligate animal-bacterial symbiosis.</title>
        <authorList>
            <person name="Russell S.L."/>
            <person name="Corbett-Detig R.B."/>
            <person name="Cavanaugh C.M."/>
        </authorList>
    </citation>
    <scope>NUCLEOTIDE SEQUENCE [LARGE SCALE GENOMIC DNA]</scope>
    <source>
        <strain evidence="6">MA-KB16</strain>
    </source>
</reference>
<gene>
    <name evidence="6" type="ORF">BOV88_09155</name>
    <name evidence="5" type="ORF">JV46_04370</name>
</gene>
<dbReference type="STRING" id="2340.JV46_04370"/>
<evidence type="ECO:0000256" key="1">
    <source>
        <dbReference type="ARBA" id="ARBA00022553"/>
    </source>
</evidence>
<evidence type="ECO:0000256" key="2">
    <source>
        <dbReference type="ARBA" id="ARBA00023012"/>
    </source>
</evidence>
<feature type="domain" description="Response regulatory" evidence="4">
    <location>
        <begin position="1"/>
        <end position="64"/>
    </location>
</feature>
<proteinExistence type="predicted"/>
<evidence type="ECO:0000313" key="6">
    <source>
        <dbReference type="EMBL" id="OOY34611.1"/>
    </source>
</evidence>
<dbReference type="CDD" id="cd17546">
    <property type="entry name" value="REC_hyHK_CKI1_RcsC-like"/>
    <property type="match status" value="1"/>
</dbReference>
<dbReference type="Gene3D" id="3.40.50.2300">
    <property type="match status" value="1"/>
</dbReference>